<accession>A0ACC7P4X3</accession>
<organism evidence="1 2">
    <name type="scientific">Paenibacillus mesotrionivorans</name>
    <dbReference type="NCBI Taxonomy" id="3160968"/>
    <lineage>
        <taxon>Bacteria</taxon>
        <taxon>Bacillati</taxon>
        <taxon>Bacillota</taxon>
        <taxon>Bacilli</taxon>
        <taxon>Bacillales</taxon>
        <taxon>Paenibacillaceae</taxon>
        <taxon>Paenibacillus</taxon>
    </lineage>
</organism>
<sequence length="54" mass="6356">MCIICGSTGKEGIRVISEFICEECEMEIVRTDVQDAKYPYFIHQLKRIWYPKNA</sequence>
<evidence type="ECO:0000313" key="2">
    <source>
        <dbReference type="Proteomes" id="UP001631969"/>
    </source>
</evidence>
<dbReference type="Proteomes" id="UP001631969">
    <property type="component" value="Unassembled WGS sequence"/>
</dbReference>
<dbReference type="EMBL" id="JBJURJ010000026">
    <property type="protein sequence ID" value="MFM9332098.1"/>
    <property type="molecule type" value="Genomic_DNA"/>
</dbReference>
<gene>
    <name evidence="1" type="ORF">ACI1P1_27755</name>
</gene>
<comment type="caution">
    <text evidence="1">The sequence shown here is derived from an EMBL/GenBank/DDBJ whole genome shotgun (WGS) entry which is preliminary data.</text>
</comment>
<proteinExistence type="predicted"/>
<reference evidence="1" key="1">
    <citation type="submission" date="2024-12" db="EMBL/GenBank/DDBJ databases">
        <authorList>
            <person name="Wu N."/>
        </authorList>
    </citation>
    <scope>NUCLEOTIDE SEQUENCE</scope>
    <source>
        <strain evidence="1">P15</strain>
    </source>
</reference>
<keyword evidence="2" id="KW-1185">Reference proteome</keyword>
<protein>
    <submittedName>
        <fullName evidence="1">Sigma factor G inhibitor Gin</fullName>
    </submittedName>
</protein>
<name>A0ACC7P4X3_9BACL</name>
<evidence type="ECO:0000313" key="1">
    <source>
        <dbReference type="EMBL" id="MFM9332098.1"/>
    </source>
</evidence>